<gene>
    <name evidence="3" type="ORF">ACFSHS_06635</name>
</gene>
<dbReference type="SUPFAM" id="SSF103039">
    <property type="entry name" value="CheC-like"/>
    <property type="match status" value="1"/>
</dbReference>
<keyword evidence="1" id="KW-0145">Chemotaxis</keyword>
<evidence type="ECO:0000256" key="1">
    <source>
        <dbReference type="ARBA" id="ARBA00022500"/>
    </source>
</evidence>
<dbReference type="InterPro" id="IPR028051">
    <property type="entry name" value="CheX-like_dom"/>
</dbReference>
<dbReference type="EMBL" id="JBHUHP010000006">
    <property type="protein sequence ID" value="MFD2091251.1"/>
    <property type="molecule type" value="Genomic_DNA"/>
</dbReference>
<sequence length="178" mass="18516">MSDTGERRRASDAPSLITELIDEETVQNIAQEAWSALIGCDEFLVPLPGGLPDDAVSSWVEVVGPWTGAVVLTCGRSTAEELSRCLLAEHAPPVLDPEDIEDGMGELANVVGGNVKAILPGPSVLGLPEVGTAPSAGAPDDVCRVDLLWRGQSLTITVQGSAGVPQPASHPHENEVPL</sequence>
<proteinExistence type="predicted"/>
<accession>A0ABW4X778</accession>
<comment type="caution">
    <text evidence="3">The sequence shown here is derived from an EMBL/GenBank/DDBJ whole genome shotgun (WGS) entry which is preliminary data.</text>
</comment>
<evidence type="ECO:0000313" key="3">
    <source>
        <dbReference type="EMBL" id="MFD2091251.1"/>
    </source>
</evidence>
<dbReference type="Pfam" id="PF13690">
    <property type="entry name" value="CheX"/>
    <property type="match status" value="1"/>
</dbReference>
<keyword evidence="4" id="KW-1185">Reference proteome</keyword>
<dbReference type="Proteomes" id="UP001597402">
    <property type="component" value="Unassembled WGS sequence"/>
</dbReference>
<organism evidence="3 4">
    <name type="scientific">Blastococcus deserti</name>
    <dbReference type="NCBI Taxonomy" id="2259033"/>
    <lineage>
        <taxon>Bacteria</taxon>
        <taxon>Bacillati</taxon>
        <taxon>Actinomycetota</taxon>
        <taxon>Actinomycetes</taxon>
        <taxon>Geodermatophilales</taxon>
        <taxon>Geodermatophilaceae</taxon>
        <taxon>Blastococcus</taxon>
    </lineage>
</organism>
<dbReference type="Gene3D" id="3.40.1550.10">
    <property type="entry name" value="CheC-like"/>
    <property type="match status" value="1"/>
</dbReference>
<evidence type="ECO:0000313" key="4">
    <source>
        <dbReference type="Proteomes" id="UP001597402"/>
    </source>
</evidence>
<reference evidence="4" key="1">
    <citation type="journal article" date="2019" name="Int. J. Syst. Evol. Microbiol.">
        <title>The Global Catalogue of Microorganisms (GCM) 10K type strain sequencing project: providing services to taxonomists for standard genome sequencing and annotation.</title>
        <authorList>
            <consortium name="The Broad Institute Genomics Platform"/>
            <consortium name="The Broad Institute Genome Sequencing Center for Infectious Disease"/>
            <person name="Wu L."/>
            <person name="Ma J."/>
        </authorList>
    </citation>
    <scope>NUCLEOTIDE SEQUENCE [LARGE SCALE GENOMIC DNA]</scope>
    <source>
        <strain evidence="4">JCM 3338</strain>
    </source>
</reference>
<dbReference type="RefSeq" id="WP_376873350.1">
    <property type="nucleotide sequence ID" value="NZ_JBHUHP010000006.1"/>
</dbReference>
<protein>
    <submittedName>
        <fullName evidence="3">Chemotaxis protein CheX</fullName>
    </submittedName>
</protein>
<dbReference type="InterPro" id="IPR028976">
    <property type="entry name" value="CheC-like_sf"/>
</dbReference>
<feature type="domain" description="Chemotaxis phosphatase CheX-like" evidence="2">
    <location>
        <begin position="56"/>
        <end position="130"/>
    </location>
</feature>
<name>A0ABW4X778_9ACTN</name>
<evidence type="ECO:0000259" key="2">
    <source>
        <dbReference type="Pfam" id="PF13690"/>
    </source>
</evidence>